<feature type="domain" description="HTH merR-type" evidence="4">
    <location>
        <begin position="1"/>
        <end position="70"/>
    </location>
</feature>
<comment type="caution">
    <text evidence="5">The sequence shown here is derived from an EMBL/GenBank/DDBJ whole genome shotgun (WGS) entry which is preliminary data.</text>
</comment>
<keyword evidence="1" id="KW-0238">DNA-binding</keyword>
<feature type="compositionally biased region" description="Low complexity" evidence="3">
    <location>
        <begin position="264"/>
        <end position="273"/>
    </location>
</feature>
<dbReference type="Proteomes" id="UP000680206">
    <property type="component" value="Unassembled WGS sequence"/>
</dbReference>
<gene>
    <name evidence="5" type="ORF">J4709_17130</name>
</gene>
<evidence type="ECO:0000313" key="5">
    <source>
        <dbReference type="EMBL" id="MBO2459305.1"/>
    </source>
</evidence>
<dbReference type="PRINTS" id="PR00040">
    <property type="entry name" value="HTHMERR"/>
</dbReference>
<dbReference type="RefSeq" id="WP_208241849.1">
    <property type="nucleotide sequence ID" value="NZ_JAGEPF010000010.1"/>
</dbReference>
<evidence type="ECO:0000256" key="3">
    <source>
        <dbReference type="SAM" id="MobiDB-lite"/>
    </source>
</evidence>
<dbReference type="PROSITE" id="PS50937">
    <property type="entry name" value="HTH_MERR_2"/>
    <property type="match status" value="1"/>
</dbReference>
<evidence type="ECO:0000313" key="6">
    <source>
        <dbReference type="Proteomes" id="UP000680206"/>
    </source>
</evidence>
<protein>
    <submittedName>
        <fullName evidence="5">MerR family transcriptional regulator</fullName>
    </submittedName>
</protein>
<keyword evidence="2" id="KW-0175">Coiled coil</keyword>
<dbReference type="InterPro" id="IPR009061">
    <property type="entry name" value="DNA-bd_dom_put_sf"/>
</dbReference>
<dbReference type="Gene3D" id="1.10.1660.10">
    <property type="match status" value="1"/>
</dbReference>
<dbReference type="CDD" id="cd00592">
    <property type="entry name" value="HTH_MerR-like"/>
    <property type="match status" value="1"/>
</dbReference>
<dbReference type="InterPro" id="IPR000551">
    <property type="entry name" value="MerR-type_HTH_dom"/>
</dbReference>
<feature type="coiled-coil region" evidence="2">
    <location>
        <begin position="76"/>
        <end position="103"/>
    </location>
</feature>
<evidence type="ECO:0000256" key="1">
    <source>
        <dbReference type="ARBA" id="ARBA00023125"/>
    </source>
</evidence>
<dbReference type="EMBL" id="JAGEPF010000010">
    <property type="protein sequence ID" value="MBO2459305.1"/>
    <property type="molecule type" value="Genomic_DNA"/>
</dbReference>
<evidence type="ECO:0000259" key="4">
    <source>
        <dbReference type="PROSITE" id="PS50937"/>
    </source>
</evidence>
<dbReference type="InterPro" id="IPR047057">
    <property type="entry name" value="MerR_fam"/>
</dbReference>
<keyword evidence="6" id="KW-1185">Reference proteome</keyword>
<dbReference type="SUPFAM" id="SSF46955">
    <property type="entry name" value="Putative DNA-binding domain"/>
    <property type="match status" value="1"/>
</dbReference>
<organism evidence="5 6">
    <name type="scientific">Actinomadura violacea</name>
    <dbReference type="NCBI Taxonomy" id="2819934"/>
    <lineage>
        <taxon>Bacteria</taxon>
        <taxon>Bacillati</taxon>
        <taxon>Actinomycetota</taxon>
        <taxon>Actinomycetes</taxon>
        <taxon>Streptosporangiales</taxon>
        <taxon>Thermomonosporaceae</taxon>
        <taxon>Actinomadura</taxon>
    </lineage>
</organism>
<feature type="region of interest" description="Disordered" evidence="3">
    <location>
        <begin position="251"/>
        <end position="273"/>
    </location>
</feature>
<evidence type="ECO:0000256" key="2">
    <source>
        <dbReference type="SAM" id="Coils"/>
    </source>
</evidence>
<proteinExistence type="predicted"/>
<dbReference type="Pfam" id="PF00376">
    <property type="entry name" value="MerR"/>
    <property type="match status" value="1"/>
</dbReference>
<dbReference type="PANTHER" id="PTHR30204">
    <property type="entry name" value="REDOX-CYCLING DRUG-SENSING TRANSCRIPTIONAL ACTIVATOR SOXR"/>
    <property type="match status" value="1"/>
</dbReference>
<name>A0ABS3RRC7_9ACTN</name>
<reference evidence="5 6" key="1">
    <citation type="submission" date="2021-03" db="EMBL/GenBank/DDBJ databases">
        <title>Actinomadura violae sp. nov., isolated from lichen in Thailand.</title>
        <authorList>
            <person name="Kanchanasin P."/>
            <person name="Saeng-In P."/>
            <person name="Phongsopitanun W."/>
            <person name="Yuki M."/>
            <person name="Kudo T."/>
            <person name="Ohkuma M."/>
            <person name="Tanasupawat S."/>
        </authorList>
    </citation>
    <scope>NUCLEOTIDE SEQUENCE [LARGE SCALE GENOMIC DNA]</scope>
    <source>
        <strain evidence="5 6">LCR2-06</strain>
    </source>
</reference>
<accession>A0ABS3RRC7</accession>
<dbReference type="PANTHER" id="PTHR30204:SF93">
    <property type="entry name" value="HTH MERR-TYPE DOMAIN-CONTAINING PROTEIN"/>
    <property type="match status" value="1"/>
</dbReference>
<dbReference type="SMART" id="SM00422">
    <property type="entry name" value="HTH_MERR"/>
    <property type="match status" value="1"/>
</dbReference>
<sequence length="273" mass="30471">MLTIGQLAAYAGVTVRAVRHYHQIGLLPEPERDASGYRRYGATAVVSLIKIRTLADAGVPLSRIGHLLEADSASFAEGVRRIDDRLREEIARLENSREQIARLAAGDGLVLPPEIVSYLDRLRGLGVSERIVEGERDGWILVSARWPDRVRAFMPGKFAQLEDPRIVRLYRVLSEIIEGEPGDDRLLVEAADIMAGLFEQAYADGQAEFGATVGDHLPFDLLESLALEADPRAERMLELMRERGWNGWTRMERLPKRPGRPARGRAGSRSGRR</sequence>